<proteinExistence type="predicted"/>
<dbReference type="Proteomes" id="UP001165405">
    <property type="component" value="Unassembled WGS sequence"/>
</dbReference>
<protein>
    <submittedName>
        <fullName evidence="2">Uncharacterized protein</fullName>
    </submittedName>
</protein>
<name>A0AA41QCP7_9MICO</name>
<reference evidence="2" key="1">
    <citation type="submission" date="2022-01" db="EMBL/GenBank/DDBJ databases">
        <title>Antribacter sp. nov., isolated from Guizhou of China.</title>
        <authorList>
            <person name="Chengliang C."/>
            <person name="Ya Z."/>
        </authorList>
    </citation>
    <scope>NUCLEOTIDE SEQUENCE</scope>
    <source>
        <strain evidence="2">KLBMP 9083</strain>
    </source>
</reference>
<feature type="chain" id="PRO_5041375746" evidence="1">
    <location>
        <begin position="21"/>
        <end position="201"/>
    </location>
</feature>
<accession>A0AA41QCP7</accession>
<feature type="signal peptide" evidence="1">
    <location>
        <begin position="1"/>
        <end position="20"/>
    </location>
</feature>
<dbReference type="EMBL" id="JAKGSG010000025">
    <property type="protein sequence ID" value="MCF4121023.1"/>
    <property type="molecule type" value="Genomic_DNA"/>
</dbReference>
<evidence type="ECO:0000313" key="2">
    <source>
        <dbReference type="EMBL" id="MCF4121023.1"/>
    </source>
</evidence>
<evidence type="ECO:0000313" key="3">
    <source>
        <dbReference type="Proteomes" id="UP001165405"/>
    </source>
</evidence>
<keyword evidence="1" id="KW-0732">Signal</keyword>
<gene>
    <name evidence="2" type="ORF">L1785_08515</name>
</gene>
<dbReference type="PROSITE" id="PS51257">
    <property type="entry name" value="PROKAR_LIPOPROTEIN"/>
    <property type="match status" value="1"/>
</dbReference>
<sequence>MAVRQVILAACAIFALTVAAGCTVHVGGDQDDDGNDGTQVFGEANSMQWDLTRPLEAEALGLPADDMVIVAVPEDATVSLTLPSGTWSGRTEEMTVTTRHGYVDSVDLFWTEAGGQAAADRMVADAALLGVDAAQVAEWAETARWAETADVNETRAKDNYNGSTGEVSTAIKPSMAVGEGAGTPVRLWYKFYVRDVVETAG</sequence>
<comment type="caution">
    <text evidence="2">The sequence shown here is derived from an EMBL/GenBank/DDBJ whole genome shotgun (WGS) entry which is preliminary data.</text>
</comment>
<evidence type="ECO:0000256" key="1">
    <source>
        <dbReference type="SAM" id="SignalP"/>
    </source>
</evidence>
<dbReference type="RefSeq" id="WP_236088783.1">
    <property type="nucleotide sequence ID" value="NZ_JAKGSG010000025.1"/>
</dbReference>
<organism evidence="2 3">
    <name type="scientific">Antribacter soli</name>
    <dbReference type="NCBI Taxonomy" id="2910976"/>
    <lineage>
        <taxon>Bacteria</taxon>
        <taxon>Bacillati</taxon>
        <taxon>Actinomycetota</taxon>
        <taxon>Actinomycetes</taxon>
        <taxon>Micrococcales</taxon>
        <taxon>Promicromonosporaceae</taxon>
        <taxon>Antribacter</taxon>
    </lineage>
</organism>
<dbReference type="AlphaFoldDB" id="A0AA41QCP7"/>
<keyword evidence="3" id="KW-1185">Reference proteome</keyword>